<evidence type="ECO:0000313" key="2">
    <source>
        <dbReference type="Proteomes" id="UP000001963"/>
    </source>
</evidence>
<dbReference type="eggNOG" id="ENOG5033654">
    <property type="taxonomic scope" value="Bacteria"/>
</dbReference>
<dbReference type="OrthoDB" id="7276285at2"/>
<dbReference type="RefSeq" id="WP_011631629.1">
    <property type="nucleotide sequence ID" value="NC_008343.2"/>
</dbReference>
<organism evidence="1 2">
    <name type="scientific">Granulibacter bethesdensis (strain ATCC BAA-1260 / CGDNIH1)</name>
    <dbReference type="NCBI Taxonomy" id="391165"/>
    <lineage>
        <taxon>Bacteria</taxon>
        <taxon>Pseudomonadati</taxon>
        <taxon>Pseudomonadota</taxon>
        <taxon>Alphaproteobacteria</taxon>
        <taxon>Acetobacterales</taxon>
        <taxon>Acetobacteraceae</taxon>
        <taxon>Granulibacter</taxon>
    </lineage>
</organism>
<gene>
    <name evidence="1" type="ordered locus">GbCGDNIH1_0922</name>
</gene>
<sequence>MKDRRIHVREDESGAHYYATDRMPPSLPPVPVRDLANAWDAARDAAAAQHWGPPRFFRFAGTDDRPVEMALTDGDARCWASAIDATTGLDTTRGISLLIRLLALIDLMSRAPALRPYFSIQKGEVSLHPALLHLAATEILTDTAGFDAPLFQSRLAALPSALASSL</sequence>
<dbReference type="Proteomes" id="UP000001963">
    <property type="component" value="Chromosome"/>
</dbReference>
<proteinExistence type="predicted"/>
<name>Q0BTN2_GRABC</name>
<reference evidence="1 2" key="1">
    <citation type="journal article" date="2007" name="J. Bacteriol.">
        <title>Genome sequence analysis of the emerging human pathogenic acetic acid bacterium Granulibacter bethesdensis.</title>
        <authorList>
            <person name="Greenberg D.E."/>
            <person name="Porcella S.F."/>
            <person name="Zelazny A.M."/>
            <person name="Virtaneva K."/>
            <person name="Sturdevant D.E."/>
            <person name="Kupko J.J.III."/>
            <person name="Barbian K.D."/>
            <person name="Babar A."/>
            <person name="Dorward D.W."/>
            <person name="Holland S.M."/>
        </authorList>
    </citation>
    <scope>NUCLEOTIDE SEQUENCE [LARGE SCALE GENOMIC DNA]</scope>
    <source>
        <strain evidence="2">ATCC BAA-1260 / CGDNIH1</strain>
    </source>
</reference>
<dbReference type="HOGENOM" id="CLU_136109_0_0_5"/>
<dbReference type="STRING" id="391165.GbCGDNIH1_0922"/>
<dbReference type="AlphaFoldDB" id="Q0BTN2"/>
<evidence type="ECO:0000313" key="1">
    <source>
        <dbReference type="EMBL" id="ABI61820.1"/>
    </source>
</evidence>
<keyword evidence="2" id="KW-1185">Reference proteome</keyword>
<accession>Q0BTN2</accession>
<dbReference type="KEGG" id="gbe:GbCGDNIH1_0922"/>
<protein>
    <submittedName>
        <fullName evidence="1">Uncharacterized protein</fullName>
    </submittedName>
</protein>
<dbReference type="EMBL" id="CP000394">
    <property type="protein sequence ID" value="ABI61820.1"/>
    <property type="molecule type" value="Genomic_DNA"/>
</dbReference>